<sequence length="424" mass="48123">MPVTIHDGNVTPGPVPGLVFTKEKHKILREACRAERNNCKELIQSSFDKGLEHEILPVSNGLVYTLRWAYSNHNHVVLRPDDFWNAIVTQFSFYVNAHAEELRGQFVAHEGKKELVVNYEGSTRYTVDWTDFTMRITHLLQENILDAELREWVLPAFSTTTSNDVAVASVVMMASMQKYFEYTGHMTCGLPSITLLGEKSDYELIYRRIEKLSTWGAEPTKFRNLLRPVFKRLIESFDDPTSDATIHFWSRVFKLHAYWSDSPEYSGWITAFCFWDEDGKCLYWEPAKHPTSETSEGPVNDPTSEEPEDEAKPRALYLDGVRYHKIDSDDVPSAVCSVPVKIIDNGPTYQAMMVAGSVGIACTSSGQTVVDESWVNGKKEKRSLVGLDTMQPQTGWFLFEREQGASRVQRKAGEYDSDDSGEVS</sequence>
<accession>A0A6H0XYX0</accession>
<feature type="compositionally biased region" description="Acidic residues" evidence="1">
    <location>
        <begin position="415"/>
        <end position="424"/>
    </location>
</feature>
<dbReference type="Pfam" id="PF14388">
    <property type="entry name" value="DUF4419"/>
    <property type="match status" value="1"/>
</dbReference>
<dbReference type="AlphaFoldDB" id="A0A6H0XYX0"/>
<dbReference type="OrthoDB" id="9978173at2759"/>
<dbReference type="Proteomes" id="UP000503462">
    <property type="component" value="Chromosome 3"/>
</dbReference>
<evidence type="ECO:0000313" key="3">
    <source>
        <dbReference type="Proteomes" id="UP000503462"/>
    </source>
</evidence>
<reference evidence="2 3" key="1">
    <citation type="journal article" date="2016" name="Sci. Rep.">
        <title>Peltaster fructicola genome reveals evolution from an invasive phytopathogen to an ectophytic parasite.</title>
        <authorList>
            <person name="Xu C."/>
            <person name="Chen H."/>
            <person name="Gleason M.L."/>
            <person name="Xu J.R."/>
            <person name="Liu H."/>
            <person name="Zhang R."/>
            <person name="Sun G."/>
        </authorList>
    </citation>
    <scope>NUCLEOTIDE SEQUENCE [LARGE SCALE GENOMIC DNA]</scope>
    <source>
        <strain evidence="2 3">LNHT1506</strain>
    </source>
</reference>
<dbReference type="InterPro" id="IPR025533">
    <property type="entry name" value="DUF4419"/>
</dbReference>
<organism evidence="2 3">
    <name type="scientific">Peltaster fructicola</name>
    <dbReference type="NCBI Taxonomy" id="286661"/>
    <lineage>
        <taxon>Eukaryota</taxon>
        <taxon>Fungi</taxon>
        <taxon>Dikarya</taxon>
        <taxon>Ascomycota</taxon>
        <taxon>Pezizomycotina</taxon>
        <taxon>Dothideomycetes</taxon>
        <taxon>Dothideomycetes incertae sedis</taxon>
        <taxon>Peltaster</taxon>
    </lineage>
</organism>
<evidence type="ECO:0000313" key="2">
    <source>
        <dbReference type="EMBL" id="QIW99860.1"/>
    </source>
</evidence>
<feature type="region of interest" description="Disordered" evidence="1">
    <location>
        <begin position="289"/>
        <end position="311"/>
    </location>
</feature>
<gene>
    <name evidence="2" type="ORF">AMS68_005378</name>
</gene>
<dbReference type="PANTHER" id="PTHR31252:SF11">
    <property type="entry name" value="DUF4419 DOMAIN-CONTAINING PROTEIN"/>
    <property type="match status" value="1"/>
</dbReference>
<proteinExistence type="predicted"/>
<protein>
    <submittedName>
        <fullName evidence="2">Uncharacterized protein</fullName>
    </submittedName>
</protein>
<dbReference type="PANTHER" id="PTHR31252">
    <property type="entry name" value="DUF4419 DOMAIN-CONTAINING PROTEIN"/>
    <property type="match status" value="1"/>
</dbReference>
<keyword evidence="3" id="KW-1185">Reference proteome</keyword>
<dbReference type="EMBL" id="CP051141">
    <property type="protein sequence ID" value="QIW99860.1"/>
    <property type="molecule type" value="Genomic_DNA"/>
</dbReference>
<evidence type="ECO:0000256" key="1">
    <source>
        <dbReference type="SAM" id="MobiDB-lite"/>
    </source>
</evidence>
<name>A0A6H0XYX0_9PEZI</name>
<feature type="region of interest" description="Disordered" evidence="1">
    <location>
        <begin position="404"/>
        <end position="424"/>
    </location>
</feature>